<dbReference type="InterPro" id="IPR050245">
    <property type="entry name" value="PrsA_foldase"/>
</dbReference>
<evidence type="ECO:0000256" key="4">
    <source>
        <dbReference type="ARBA" id="ARBA00022475"/>
    </source>
</evidence>
<comment type="caution">
    <text evidence="14">The sequence shown here is derived from an EMBL/GenBank/DDBJ whole genome shotgun (WGS) entry which is preliminary data.</text>
</comment>
<dbReference type="EC" id="5.2.1.8" evidence="11"/>
<evidence type="ECO:0000256" key="10">
    <source>
        <dbReference type="ARBA" id="ARBA00023288"/>
    </source>
</evidence>
<organism evidence="14 15">
    <name type="scientific">Thermolongibacillus altinsuensis</name>
    <dbReference type="NCBI Taxonomy" id="575256"/>
    <lineage>
        <taxon>Bacteria</taxon>
        <taxon>Bacillati</taxon>
        <taxon>Bacillota</taxon>
        <taxon>Bacilli</taxon>
        <taxon>Bacillales</taxon>
        <taxon>Anoxybacillaceae</taxon>
        <taxon>Thermolongibacillus</taxon>
    </lineage>
</organism>
<dbReference type="InterPro" id="IPR000297">
    <property type="entry name" value="PPIase_PpiC"/>
</dbReference>
<feature type="domain" description="PpiC" evidence="13">
    <location>
        <begin position="133"/>
        <end position="223"/>
    </location>
</feature>
<feature type="signal peptide" evidence="12">
    <location>
        <begin position="1"/>
        <end position="24"/>
    </location>
</feature>
<dbReference type="RefSeq" id="WP_132947878.1">
    <property type="nucleotide sequence ID" value="NZ_SLUL01000004.1"/>
</dbReference>
<comment type="function">
    <text evidence="11">Plays a major role in protein secretion by helping the post-translocational extracellular folding of several secreted proteins.</text>
</comment>
<reference evidence="14 15" key="1">
    <citation type="submission" date="2019-03" db="EMBL/GenBank/DDBJ databases">
        <title>Genomic Encyclopedia of Type Strains, Phase IV (KMG-IV): sequencing the most valuable type-strain genomes for metagenomic binning, comparative biology and taxonomic classification.</title>
        <authorList>
            <person name="Goeker M."/>
        </authorList>
    </citation>
    <scope>NUCLEOTIDE SEQUENCE [LARGE SCALE GENOMIC DNA]</scope>
    <source>
        <strain evidence="14 15">DSM 24979</strain>
    </source>
</reference>
<feature type="chain" id="PRO_5020202396" description="Foldase protein PrsA" evidence="12">
    <location>
        <begin position="25"/>
        <end position="279"/>
    </location>
</feature>
<keyword evidence="5 11" id="KW-0732">Signal</keyword>
<dbReference type="Pfam" id="PF05698">
    <property type="entry name" value="Trigger_C"/>
    <property type="match status" value="1"/>
</dbReference>
<evidence type="ECO:0000256" key="7">
    <source>
        <dbReference type="ARBA" id="ARBA00023136"/>
    </source>
</evidence>
<accession>A0A4R1QGM4</accession>
<evidence type="ECO:0000313" key="15">
    <source>
        <dbReference type="Proteomes" id="UP000295658"/>
    </source>
</evidence>
<dbReference type="Gene3D" id="1.10.3120.10">
    <property type="entry name" value="Trigger factor, C-terminal domain"/>
    <property type="match status" value="1"/>
</dbReference>
<protein>
    <recommendedName>
        <fullName evidence="11">Foldase protein PrsA</fullName>
        <ecNumber evidence="11">5.2.1.8</ecNumber>
    </recommendedName>
</protein>
<dbReference type="GO" id="GO:0006457">
    <property type="term" value="P:protein folding"/>
    <property type="evidence" value="ECO:0007669"/>
    <property type="project" value="UniProtKB-UniRule"/>
</dbReference>
<keyword evidence="7 11" id="KW-0472">Membrane</keyword>
<dbReference type="PANTHER" id="PTHR47245">
    <property type="entry name" value="PEPTIDYLPROLYL ISOMERASE"/>
    <property type="match status" value="1"/>
</dbReference>
<keyword evidence="15" id="KW-1185">Reference proteome</keyword>
<comment type="subcellular location">
    <subcellularLocation>
        <location evidence="2 11">Cell membrane</location>
        <topology evidence="2 11">Lipid-anchor</topology>
    </subcellularLocation>
</comment>
<dbReference type="GO" id="GO:0003755">
    <property type="term" value="F:peptidyl-prolyl cis-trans isomerase activity"/>
    <property type="evidence" value="ECO:0007669"/>
    <property type="project" value="UniProtKB-UniRule"/>
</dbReference>
<dbReference type="PROSITE" id="PS01096">
    <property type="entry name" value="PPIC_PPIASE_1"/>
    <property type="match status" value="1"/>
</dbReference>
<dbReference type="PROSITE" id="PS51257">
    <property type="entry name" value="PROKAR_LIPOPROTEIN"/>
    <property type="match status" value="1"/>
</dbReference>
<dbReference type="GO" id="GO:0005886">
    <property type="term" value="C:plasma membrane"/>
    <property type="evidence" value="ECO:0007669"/>
    <property type="project" value="UniProtKB-SubCell"/>
</dbReference>
<dbReference type="PANTHER" id="PTHR47245:SF1">
    <property type="entry name" value="FOLDASE PROTEIN PRSA"/>
    <property type="match status" value="1"/>
</dbReference>
<dbReference type="Proteomes" id="UP000295658">
    <property type="component" value="Unassembled WGS sequence"/>
</dbReference>
<keyword evidence="9 11" id="KW-0413">Isomerase</keyword>
<evidence type="ECO:0000256" key="1">
    <source>
        <dbReference type="ARBA" id="ARBA00000971"/>
    </source>
</evidence>
<evidence type="ECO:0000313" key="14">
    <source>
        <dbReference type="EMBL" id="TCL51122.1"/>
    </source>
</evidence>
<evidence type="ECO:0000256" key="11">
    <source>
        <dbReference type="HAMAP-Rule" id="MF_01145"/>
    </source>
</evidence>
<dbReference type="InterPro" id="IPR023058">
    <property type="entry name" value="PPIase_PpiC_CS"/>
</dbReference>
<keyword evidence="8 11" id="KW-0564">Palmitate</keyword>
<gene>
    <name evidence="11" type="primary">prsA</name>
    <name evidence="14" type="ORF">EDD69_104176</name>
</gene>
<evidence type="ECO:0000259" key="13">
    <source>
        <dbReference type="PROSITE" id="PS50198"/>
    </source>
</evidence>
<proteinExistence type="inferred from homology"/>
<comment type="similarity">
    <text evidence="3 11">Belongs to the PrsA family.</text>
</comment>
<dbReference type="AlphaFoldDB" id="A0A4R1QGM4"/>
<dbReference type="InterPro" id="IPR008880">
    <property type="entry name" value="Trigger_fac_C"/>
</dbReference>
<dbReference type="GO" id="GO:0015031">
    <property type="term" value="P:protein transport"/>
    <property type="evidence" value="ECO:0007669"/>
    <property type="project" value="InterPro"/>
</dbReference>
<evidence type="ECO:0000256" key="2">
    <source>
        <dbReference type="ARBA" id="ARBA00004193"/>
    </source>
</evidence>
<evidence type="ECO:0000256" key="8">
    <source>
        <dbReference type="ARBA" id="ARBA00023139"/>
    </source>
</evidence>
<keyword evidence="10 11" id="KW-0449">Lipoprotein</keyword>
<evidence type="ECO:0000256" key="3">
    <source>
        <dbReference type="ARBA" id="ARBA00006071"/>
    </source>
</evidence>
<dbReference type="InterPro" id="IPR027304">
    <property type="entry name" value="Trigger_fact/SurA_dom_sf"/>
</dbReference>
<dbReference type="SUPFAM" id="SSF109998">
    <property type="entry name" value="Triger factor/SurA peptide-binding domain-like"/>
    <property type="match status" value="1"/>
</dbReference>
<evidence type="ECO:0000256" key="6">
    <source>
        <dbReference type="ARBA" id="ARBA00023110"/>
    </source>
</evidence>
<name>A0A4R1QGM4_9BACL</name>
<keyword evidence="6 11" id="KW-0697">Rotamase</keyword>
<evidence type="ECO:0000256" key="12">
    <source>
        <dbReference type="SAM" id="SignalP"/>
    </source>
</evidence>
<evidence type="ECO:0000256" key="9">
    <source>
        <dbReference type="ARBA" id="ARBA00023235"/>
    </source>
</evidence>
<evidence type="ECO:0000256" key="5">
    <source>
        <dbReference type="ARBA" id="ARBA00022729"/>
    </source>
</evidence>
<dbReference type="HAMAP" id="MF_01145">
    <property type="entry name" value="Foldase_PrsA"/>
    <property type="match status" value="1"/>
</dbReference>
<dbReference type="InterPro" id="IPR046357">
    <property type="entry name" value="PPIase_dom_sf"/>
</dbReference>
<dbReference type="EMBL" id="SLUL01000004">
    <property type="protein sequence ID" value="TCL51122.1"/>
    <property type="molecule type" value="Genomic_DNA"/>
</dbReference>
<comment type="catalytic activity">
    <reaction evidence="1 11">
        <text>[protein]-peptidylproline (omega=180) = [protein]-peptidylproline (omega=0)</text>
        <dbReference type="Rhea" id="RHEA:16237"/>
        <dbReference type="Rhea" id="RHEA-COMP:10747"/>
        <dbReference type="Rhea" id="RHEA-COMP:10748"/>
        <dbReference type="ChEBI" id="CHEBI:83833"/>
        <dbReference type="ChEBI" id="CHEBI:83834"/>
        <dbReference type="EC" id="5.2.1.8"/>
    </reaction>
</comment>
<dbReference type="Pfam" id="PF13616">
    <property type="entry name" value="Rotamase_3"/>
    <property type="match status" value="1"/>
</dbReference>
<dbReference type="PROSITE" id="PS50198">
    <property type="entry name" value="PPIC_PPIASE_2"/>
    <property type="match status" value="1"/>
</dbReference>
<dbReference type="Gene3D" id="3.10.50.40">
    <property type="match status" value="1"/>
</dbReference>
<sequence>MKKWVIAVSTAATILALSACNSDADVIVETKAGNITKEELYNEMKARFGKEVLRDLVHEKVLSKEFKVTDKEIEKEMDKLKEMYGMQYELAVQQNGEEAIRKMVKLDLLRQKAAMKDVKVTEEELKKYYDEYKPKIKASHILVDDEKTAREIKEKLEKGEDFAKLAKEYSKDAGSAANGGDLGWFGPGKMVKEFEDAAYSLKVGEISDPVKTDYGYHIIKVTDKEEKKSFEEMKDEIEFEVKRSKLDQTKVQSELEKLMKKADVKVKDESLKGALEEAK</sequence>
<dbReference type="InterPro" id="IPR023059">
    <property type="entry name" value="Foldase_PrsA"/>
</dbReference>
<dbReference type="OrthoDB" id="14196at2"/>
<dbReference type="SUPFAM" id="SSF54534">
    <property type="entry name" value="FKBP-like"/>
    <property type="match status" value="1"/>
</dbReference>
<keyword evidence="4 11" id="KW-1003">Cell membrane</keyword>
<dbReference type="InterPro" id="IPR037041">
    <property type="entry name" value="Trigger_fac_C_sf"/>
</dbReference>